<dbReference type="Gene3D" id="2.40.70.10">
    <property type="entry name" value="Acid Proteases"/>
    <property type="match status" value="2"/>
</dbReference>
<keyword evidence="6" id="KW-1185">Reference proteome</keyword>
<dbReference type="GO" id="GO:0004190">
    <property type="term" value="F:aspartic-type endopeptidase activity"/>
    <property type="evidence" value="ECO:0007669"/>
    <property type="project" value="InterPro"/>
</dbReference>
<dbReference type="EMBL" id="OU963866">
    <property type="protein sequence ID" value="CAH0390526.1"/>
    <property type="molecule type" value="Genomic_DNA"/>
</dbReference>
<comment type="similarity">
    <text evidence="1">Belongs to the peptidase A1 family.</text>
</comment>
<accession>A0A9P0AFB7</accession>
<evidence type="ECO:0000313" key="6">
    <source>
        <dbReference type="Proteomes" id="UP001152759"/>
    </source>
</evidence>
<protein>
    <recommendedName>
        <fullName evidence="4">Peptidase A1 domain-containing protein</fullName>
    </recommendedName>
</protein>
<dbReference type="Pfam" id="PF00026">
    <property type="entry name" value="Asp"/>
    <property type="match status" value="1"/>
</dbReference>
<name>A0A9P0AFB7_BEMTA</name>
<gene>
    <name evidence="5" type="ORF">BEMITA_LOCUS9241</name>
</gene>
<evidence type="ECO:0000256" key="1">
    <source>
        <dbReference type="ARBA" id="ARBA00007447"/>
    </source>
</evidence>
<feature type="chain" id="PRO_5040449525" description="Peptidase A1 domain-containing protein" evidence="3">
    <location>
        <begin position="24"/>
        <end position="431"/>
    </location>
</feature>
<dbReference type="InterPro" id="IPR021109">
    <property type="entry name" value="Peptidase_aspartic_dom_sf"/>
</dbReference>
<sequence length="431" mass="49032">MALPLNLFLVWTFFCLFFESSVGVTIREIDGEKAIELPIHRAKHPAQSLLEFVGSKGLLKNGTAHQNSHLQDIFKKLKMAPAPVKNETLAIFKRFDSDFYALIRIGKPANLTYKFVIDTSWADTWVVSNNCKEWTCDNKDKYNAKRSNTSHPDGRNFYLDLGQGTFGGNLTGILTIDTFKFAHMNATNVTFAEVSNIPWFMYFTRYDGILGMSRGTENLQGAPLIWRELVRQNKIKRNMFSLYLNRDPTSDRAGSILIGAADPHHYNGSASAKVPLTGDKYWQFDIKDLGFTYVKNKKKKRKPVLEFCKDSCLAKLASGGNIIIGPTAAINQIHQLIGAQPFFFGFYRVPCENIAKLPELYFSFGNKDIVLYGEQYIQQIFYNGYVLCLSTFAPQDGKEWIFGIPLLSKYYTIYDFDQNTISITDYKTHEA</sequence>
<dbReference type="Proteomes" id="UP001152759">
    <property type="component" value="Chromosome 5"/>
</dbReference>
<evidence type="ECO:0000256" key="2">
    <source>
        <dbReference type="PIRSR" id="PIRSR601461-2"/>
    </source>
</evidence>
<reference evidence="5" key="1">
    <citation type="submission" date="2021-12" db="EMBL/GenBank/DDBJ databases">
        <authorList>
            <person name="King R."/>
        </authorList>
    </citation>
    <scope>NUCLEOTIDE SEQUENCE</scope>
</reference>
<feature type="signal peptide" evidence="3">
    <location>
        <begin position="1"/>
        <end position="23"/>
    </location>
</feature>
<keyword evidence="3" id="KW-0732">Signal</keyword>
<dbReference type="AlphaFoldDB" id="A0A9P0AFB7"/>
<feature type="disulfide bond" evidence="2">
    <location>
        <begin position="131"/>
        <end position="136"/>
    </location>
</feature>
<evidence type="ECO:0000259" key="4">
    <source>
        <dbReference type="PROSITE" id="PS51767"/>
    </source>
</evidence>
<dbReference type="PROSITE" id="PS51767">
    <property type="entry name" value="PEPTIDASE_A1"/>
    <property type="match status" value="1"/>
</dbReference>
<dbReference type="GO" id="GO:0005764">
    <property type="term" value="C:lysosome"/>
    <property type="evidence" value="ECO:0007669"/>
    <property type="project" value="TreeGrafter"/>
</dbReference>
<evidence type="ECO:0000256" key="3">
    <source>
        <dbReference type="SAM" id="SignalP"/>
    </source>
</evidence>
<feature type="domain" description="Peptidase A1" evidence="4">
    <location>
        <begin position="99"/>
        <end position="424"/>
    </location>
</feature>
<organism evidence="5 6">
    <name type="scientific">Bemisia tabaci</name>
    <name type="common">Sweetpotato whitefly</name>
    <name type="synonym">Aleurodes tabaci</name>
    <dbReference type="NCBI Taxonomy" id="7038"/>
    <lineage>
        <taxon>Eukaryota</taxon>
        <taxon>Metazoa</taxon>
        <taxon>Ecdysozoa</taxon>
        <taxon>Arthropoda</taxon>
        <taxon>Hexapoda</taxon>
        <taxon>Insecta</taxon>
        <taxon>Pterygota</taxon>
        <taxon>Neoptera</taxon>
        <taxon>Paraneoptera</taxon>
        <taxon>Hemiptera</taxon>
        <taxon>Sternorrhyncha</taxon>
        <taxon>Aleyrodoidea</taxon>
        <taxon>Aleyrodidae</taxon>
        <taxon>Aleyrodinae</taxon>
        <taxon>Bemisia</taxon>
    </lineage>
</organism>
<dbReference type="InterPro" id="IPR001461">
    <property type="entry name" value="Aspartic_peptidase_A1"/>
</dbReference>
<dbReference type="PANTHER" id="PTHR47966:SF51">
    <property type="entry name" value="BETA-SITE APP-CLEAVING ENZYME, ISOFORM A-RELATED"/>
    <property type="match status" value="1"/>
</dbReference>
<dbReference type="InterPro" id="IPR033121">
    <property type="entry name" value="PEPTIDASE_A1"/>
</dbReference>
<dbReference type="PRINTS" id="PR00792">
    <property type="entry name" value="PEPSIN"/>
</dbReference>
<dbReference type="KEGG" id="btab:109040858"/>
<dbReference type="PANTHER" id="PTHR47966">
    <property type="entry name" value="BETA-SITE APP-CLEAVING ENZYME, ISOFORM A-RELATED"/>
    <property type="match status" value="1"/>
</dbReference>
<dbReference type="SUPFAM" id="SSF50630">
    <property type="entry name" value="Acid proteases"/>
    <property type="match status" value="1"/>
</dbReference>
<keyword evidence="2" id="KW-1015">Disulfide bond</keyword>
<dbReference type="GO" id="GO:0006508">
    <property type="term" value="P:proteolysis"/>
    <property type="evidence" value="ECO:0007669"/>
    <property type="project" value="InterPro"/>
</dbReference>
<proteinExistence type="inferred from homology"/>
<evidence type="ECO:0000313" key="5">
    <source>
        <dbReference type="EMBL" id="CAH0390526.1"/>
    </source>
</evidence>
<feature type="disulfide bond" evidence="2">
    <location>
        <begin position="351"/>
        <end position="388"/>
    </location>
</feature>